<sequence>MIVEKANITPKLIDSLELKEQPYFIRSINYPGFRIKVNPKGRISFITYGRIHFGGNPRTITHGTTQTISLDEAISKHIQCIRLLEQGKDPNLMKK</sequence>
<reference evidence="2" key="1">
    <citation type="submission" date="2018-05" db="EMBL/GenBank/DDBJ databases">
        <authorList>
            <person name="Lanie J.A."/>
            <person name="Ng W.-L."/>
            <person name="Kazmierczak K.M."/>
            <person name="Andrzejewski T.M."/>
            <person name="Davidsen T.M."/>
            <person name="Wayne K.J."/>
            <person name="Tettelin H."/>
            <person name="Glass J.I."/>
            <person name="Rusch D."/>
            <person name="Podicherti R."/>
            <person name="Tsui H.-C.T."/>
            <person name="Winkler M.E."/>
        </authorList>
    </citation>
    <scope>NUCLEOTIDE SEQUENCE</scope>
</reference>
<name>A0A382WYT7_9ZZZZ</name>
<feature type="non-terminal residue" evidence="2">
    <location>
        <position position="95"/>
    </location>
</feature>
<evidence type="ECO:0000313" key="2">
    <source>
        <dbReference type="EMBL" id="SVD63505.1"/>
    </source>
</evidence>
<dbReference type="EMBL" id="UINC01163279">
    <property type="protein sequence ID" value="SVD63505.1"/>
    <property type="molecule type" value="Genomic_DNA"/>
</dbReference>
<dbReference type="Pfam" id="PF13356">
    <property type="entry name" value="Arm-DNA-bind_3"/>
    <property type="match status" value="1"/>
</dbReference>
<gene>
    <name evidence="2" type="ORF">METZ01_LOCUS416359</name>
</gene>
<organism evidence="2">
    <name type="scientific">marine metagenome</name>
    <dbReference type="NCBI Taxonomy" id="408172"/>
    <lineage>
        <taxon>unclassified sequences</taxon>
        <taxon>metagenomes</taxon>
        <taxon>ecological metagenomes</taxon>
    </lineage>
</organism>
<evidence type="ECO:0000259" key="1">
    <source>
        <dbReference type="Pfam" id="PF13356"/>
    </source>
</evidence>
<dbReference type="AlphaFoldDB" id="A0A382WYT7"/>
<proteinExistence type="predicted"/>
<dbReference type="InterPro" id="IPR038488">
    <property type="entry name" value="Integrase_DNA-bd_sf"/>
</dbReference>
<dbReference type="Gene3D" id="3.30.160.390">
    <property type="entry name" value="Integrase, DNA-binding domain"/>
    <property type="match status" value="1"/>
</dbReference>
<protein>
    <recommendedName>
        <fullName evidence="1">Integrase DNA-binding domain-containing protein</fullName>
    </recommendedName>
</protein>
<dbReference type="InterPro" id="IPR025166">
    <property type="entry name" value="Integrase_DNA_bind_dom"/>
</dbReference>
<accession>A0A382WYT7</accession>
<feature type="domain" description="Integrase DNA-binding" evidence="1">
    <location>
        <begin position="30"/>
        <end position="94"/>
    </location>
</feature>